<keyword evidence="1" id="KW-0812">Transmembrane</keyword>
<feature type="transmembrane region" description="Helical" evidence="1">
    <location>
        <begin position="53"/>
        <end position="71"/>
    </location>
</feature>
<evidence type="ECO:0000313" key="3">
    <source>
        <dbReference type="Proteomes" id="UP000549913"/>
    </source>
</evidence>
<evidence type="ECO:0000313" key="2">
    <source>
        <dbReference type="EMBL" id="NYD71729.1"/>
    </source>
</evidence>
<accession>A0A852SS92</accession>
<sequence length="203" mass="21178">MPEDRAPRDPQLPSREPTAASALDGFRLLPRRKLPVIPPKGEPWAGLLRPATLVWLGIGIVLVVAVVIGLTTSRSSAPTTLEGATAEATAQADELTATLPAPPVSVQDSSVVEPCVDESDRRQYELERVLTMAPGFDPAAWAASVSDSYGAKGWSVVTEAQGDDGGTSIRLIGLNLVPLTAIVSPGDDGTTVTLRSISRCGTA</sequence>
<keyword evidence="1" id="KW-1133">Transmembrane helix</keyword>
<dbReference type="AlphaFoldDB" id="A0A852SS92"/>
<organism evidence="2 3">
    <name type="scientific">Herbiconiux flava</name>
    <dbReference type="NCBI Taxonomy" id="881268"/>
    <lineage>
        <taxon>Bacteria</taxon>
        <taxon>Bacillati</taxon>
        <taxon>Actinomycetota</taxon>
        <taxon>Actinomycetes</taxon>
        <taxon>Micrococcales</taxon>
        <taxon>Microbacteriaceae</taxon>
        <taxon>Herbiconiux</taxon>
    </lineage>
</organism>
<keyword evidence="1" id="KW-0472">Membrane</keyword>
<name>A0A852SS92_9MICO</name>
<proteinExistence type="predicted"/>
<protein>
    <submittedName>
        <fullName evidence="2">Uncharacterized protein</fullName>
    </submittedName>
</protein>
<reference evidence="2 3" key="1">
    <citation type="submission" date="2020-07" db="EMBL/GenBank/DDBJ databases">
        <title>Sequencing the genomes of 1000 actinobacteria strains.</title>
        <authorList>
            <person name="Klenk H.-P."/>
        </authorList>
    </citation>
    <scope>NUCLEOTIDE SEQUENCE [LARGE SCALE GENOMIC DNA]</scope>
    <source>
        <strain evidence="2 3">DSM 26474</strain>
    </source>
</reference>
<gene>
    <name evidence="2" type="ORF">BJ984_002887</name>
</gene>
<evidence type="ECO:0000256" key="1">
    <source>
        <dbReference type="SAM" id="Phobius"/>
    </source>
</evidence>
<dbReference type="Proteomes" id="UP000549913">
    <property type="component" value="Unassembled WGS sequence"/>
</dbReference>
<comment type="caution">
    <text evidence="2">The sequence shown here is derived from an EMBL/GenBank/DDBJ whole genome shotgun (WGS) entry which is preliminary data.</text>
</comment>
<keyword evidence="3" id="KW-1185">Reference proteome</keyword>
<dbReference type="RefSeq" id="WP_179548615.1">
    <property type="nucleotide sequence ID" value="NZ_BSEW01000002.1"/>
</dbReference>
<dbReference type="EMBL" id="JACCBM010000001">
    <property type="protein sequence ID" value="NYD71729.1"/>
    <property type="molecule type" value="Genomic_DNA"/>
</dbReference>